<proteinExistence type="predicted"/>
<dbReference type="EMBL" id="FQYU01000003">
    <property type="protein sequence ID" value="SHJ26737.1"/>
    <property type="molecule type" value="Genomic_DNA"/>
</dbReference>
<dbReference type="STRING" id="192903.SAMN04488513_103222"/>
<name>A0A1M6HXE5_9FLAO</name>
<protein>
    <submittedName>
        <fullName evidence="1">TupA-like ATPgrasp</fullName>
    </submittedName>
</protein>
<dbReference type="Proteomes" id="UP000184543">
    <property type="component" value="Unassembled WGS sequence"/>
</dbReference>
<gene>
    <name evidence="1" type="ORF">SAMN04488513_103222</name>
</gene>
<dbReference type="AlphaFoldDB" id="A0A1M6HXE5"/>
<dbReference type="InterPro" id="IPR029465">
    <property type="entry name" value="ATPgrasp_TupA"/>
</dbReference>
<dbReference type="Pfam" id="PF14305">
    <property type="entry name" value="ATPgrasp_TupA"/>
    <property type="match status" value="1"/>
</dbReference>
<organism evidence="1 2">
    <name type="scientific">Pseudozobellia thermophila</name>
    <dbReference type="NCBI Taxonomy" id="192903"/>
    <lineage>
        <taxon>Bacteria</taxon>
        <taxon>Pseudomonadati</taxon>
        <taxon>Bacteroidota</taxon>
        <taxon>Flavobacteriia</taxon>
        <taxon>Flavobacteriales</taxon>
        <taxon>Flavobacteriaceae</taxon>
        <taxon>Pseudozobellia</taxon>
    </lineage>
</organism>
<sequence>MIRKAYLGILKRMKFIDPELYVKIYYEYYFNKKLDLHNPITFNEKIQWLKVFYRPKILNQLVDKFEVRSYVSEKVGQEYLNELLALASSSDQIDFDKLPDQFVVKATHGCNSNLVVTDKRTLNVLKAKLLFKKWLSRNQYYRGGLEWAYKDIQPRLIVERFIEQKNQCSLNDYKFYCFNGTPTYVQVDMDRGQEHLRSFYNMDWELQPFNKGCFHKWKDICPKPANFNTMIEIATKLSVGFPFVRVDLYNVEGKTIFGEMTFYPGDGRQPFTPPEFDEHMGKLIRLPKIPSENRFITQAFS</sequence>
<accession>A0A1M6HXE5</accession>
<evidence type="ECO:0000313" key="1">
    <source>
        <dbReference type="EMBL" id="SHJ26737.1"/>
    </source>
</evidence>
<evidence type="ECO:0000313" key="2">
    <source>
        <dbReference type="Proteomes" id="UP000184543"/>
    </source>
</evidence>
<reference evidence="2" key="1">
    <citation type="submission" date="2016-11" db="EMBL/GenBank/DDBJ databases">
        <authorList>
            <person name="Varghese N."/>
            <person name="Submissions S."/>
        </authorList>
    </citation>
    <scope>NUCLEOTIDE SEQUENCE [LARGE SCALE GENOMIC DNA]</scope>
    <source>
        <strain evidence="2">DSM 19858</strain>
    </source>
</reference>
<keyword evidence="2" id="KW-1185">Reference proteome</keyword>